<dbReference type="CDD" id="cd12295">
    <property type="entry name" value="RRM_YRA2"/>
    <property type="match status" value="1"/>
</dbReference>
<dbReference type="InterPro" id="IPR000504">
    <property type="entry name" value="RRM_dom"/>
</dbReference>
<dbReference type="Pfam" id="PF13865">
    <property type="entry name" value="FoP_duplication"/>
    <property type="match status" value="1"/>
</dbReference>
<dbReference type="Proteomes" id="UP000501346">
    <property type="component" value="Chromosome ScXI"/>
</dbReference>
<dbReference type="InterPro" id="IPR012677">
    <property type="entry name" value="Nucleotide-bd_a/b_plait_sf"/>
</dbReference>
<comment type="similarity">
    <text evidence="2">Belongs to the YRA1 family.</text>
</comment>
<dbReference type="InterPro" id="IPR035979">
    <property type="entry name" value="RBD_domain_sf"/>
</dbReference>
<evidence type="ECO:0000256" key="12">
    <source>
        <dbReference type="PROSITE-ProRule" id="PRU00176"/>
    </source>
</evidence>
<keyword evidence="10" id="KW-0539">Nucleus</keyword>
<dbReference type="InterPro" id="IPR034396">
    <property type="entry name" value="Yra2_RRM"/>
</dbReference>
<feature type="compositionally biased region" description="Basic and acidic residues" evidence="13">
    <location>
        <begin position="47"/>
        <end position="60"/>
    </location>
</feature>
<name>A0A6C1DVH4_SACPS</name>
<organism evidence="15 16">
    <name type="scientific">Saccharomyces pastorianus</name>
    <name type="common">Lager yeast</name>
    <name type="synonym">Saccharomyces cerevisiae x Saccharomyces eubayanus</name>
    <dbReference type="NCBI Taxonomy" id="27292"/>
    <lineage>
        <taxon>Eukaryota</taxon>
        <taxon>Fungi</taxon>
        <taxon>Dikarya</taxon>
        <taxon>Ascomycota</taxon>
        <taxon>Saccharomycotina</taxon>
        <taxon>Saccharomycetes</taxon>
        <taxon>Saccharomycetales</taxon>
        <taxon>Saccharomycetaceae</taxon>
        <taxon>Saccharomyces</taxon>
    </lineage>
</organism>
<dbReference type="SUPFAM" id="SSF54928">
    <property type="entry name" value="RNA-binding domain, RBD"/>
    <property type="match status" value="1"/>
</dbReference>
<proteinExistence type="inferred from homology"/>
<feature type="compositionally biased region" description="Basic residues" evidence="13">
    <location>
        <begin position="139"/>
        <end position="153"/>
    </location>
</feature>
<dbReference type="PROSITE" id="PS50102">
    <property type="entry name" value="RRM"/>
    <property type="match status" value="1"/>
</dbReference>
<keyword evidence="9" id="KW-0238">DNA-binding</keyword>
<feature type="domain" description="RRM" evidence="14">
    <location>
        <begin position="64"/>
        <end position="138"/>
    </location>
</feature>
<evidence type="ECO:0000256" key="10">
    <source>
        <dbReference type="ARBA" id="ARBA00023242"/>
    </source>
</evidence>
<keyword evidence="16" id="KW-1185">Reference proteome</keyword>
<reference evidence="15 16" key="1">
    <citation type="journal article" date="2019" name="BMC Genomics">
        <title>Chromosome level assembly and comparative genome analysis confirm lager-brewing yeasts originated from a single hybridization.</title>
        <authorList>
            <person name="Salazar A.N."/>
            <person name="Gorter de Vries A.R."/>
            <person name="van den Broek M."/>
            <person name="Brouwers N."/>
            <person name="de la Torre Cortes P."/>
            <person name="Kuijpers N.G.A."/>
            <person name="Daran J.G."/>
            <person name="Abeel T."/>
        </authorList>
    </citation>
    <scope>NUCLEOTIDE SEQUENCE [LARGE SCALE GENOMIC DNA]</scope>
    <source>
        <strain evidence="15 16">CBS 1483</strain>
    </source>
</reference>
<comment type="function">
    <text evidence="11">Involved in export of poly(A) mRNAs from the nucleus. Recruited to the coding sequences as well as poly-A sites of active genes.</text>
</comment>
<feature type="region of interest" description="Disordered" evidence="13">
    <location>
        <begin position="134"/>
        <end position="203"/>
    </location>
</feature>
<evidence type="ECO:0000313" key="16">
    <source>
        <dbReference type="Proteomes" id="UP000501346"/>
    </source>
</evidence>
<dbReference type="GO" id="GO:0005634">
    <property type="term" value="C:nucleus"/>
    <property type="evidence" value="ECO:0007669"/>
    <property type="project" value="UniProtKB-SubCell"/>
</dbReference>
<keyword evidence="8" id="KW-0007">Acetylation</keyword>
<comment type="subcellular location">
    <subcellularLocation>
        <location evidence="1">Nucleus</location>
    </subcellularLocation>
</comment>
<dbReference type="FunFam" id="3.30.70.330:FF:000793">
    <property type="entry name" value="RNA annealing protein YRA2"/>
    <property type="match status" value="1"/>
</dbReference>
<keyword evidence="5" id="KW-0813">Transport</keyword>
<feature type="compositionally biased region" description="Basic residues" evidence="13">
    <location>
        <begin position="163"/>
        <end position="180"/>
    </location>
</feature>
<evidence type="ECO:0000256" key="13">
    <source>
        <dbReference type="SAM" id="MobiDB-lite"/>
    </source>
</evidence>
<dbReference type="EMBL" id="CP048992">
    <property type="protein sequence ID" value="QID80620.1"/>
    <property type="molecule type" value="Genomic_DNA"/>
</dbReference>
<evidence type="ECO:0000256" key="8">
    <source>
        <dbReference type="ARBA" id="ARBA00022990"/>
    </source>
</evidence>
<evidence type="ECO:0000256" key="3">
    <source>
        <dbReference type="ARBA" id="ARBA00011840"/>
    </source>
</evidence>
<feature type="compositionally biased region" description="Polar residues" evidence="13">
    <location>
        <begin position="11"/>
        <end position="20"/>
    </location>
</feature>
<evidence type="ECO:0000256" key="5">
    <source>
        <dbReference type="ARBA" id="ARBA00022448"/>
    </source>
</evidence>
<evidence type="ECO:0000259" key="14">
    <source>
        <dbReference type="PROSITE" id="PS50102"/>
    </source>
</evidence>
<dbReference type="GO" id="GO:0051028">
    <property type="term" value="P:mRNA transport"/>
    <property type="evidence" value="ECO:0007669"/>
    <property type="project" value="UniProtKB-KW"/>
</dbReference>
<keyword evidence="7 12" id="KW-0694">RNA-binding</keyword>
<accession>A0A6C1DVH4</accession>
<evidence type="ECO:0000313" key="15">
    <source>
        <dbReference type="EMBL" id="QID80620.1"/>
    </source>
</evidence>
<dbReference type="InterPro" id="IPR025715">
    <property type="entry name" value="FoP_C"/>
</dbReference>
<evidence type="ECO:0000256" key="7">
    <source>
        <dbReference type="ARBA" id="ARBA00022884"/>
    </source>
</evidence>
<evidence type="ECO:0000256" key="2">
    <source>
        <dbReference type="ARBA" id="ARBA00010191"/>
    </source>
</evidence>
<dbReference type="AlphaFoldDB" id="A0A6C1DVH4"/>
<evidence type="ECO:0000256" key="11">
    <source>
        <dbReference type="ARBA" id="ARBA00025172"/>
    </source>
</evidence>
<dbReference type="GO" id="GO:0003723">
    <property type="term" value="F:RNA binding"/>
    <property type="evidence" value="ECO:0007669"/>
    <property type="project" value="UniProtKB-UniRule"/>
</dbReference>
<gene>
    <name evidence="15" type="primary">YRA2_1</name>
    <name evidence="15" type="ORF">GRS66_002959</name>
</gene>
<evidence type="ECO:0000256" key="4">
    <source>
        <dbReference type="ARBA" id="ARBA00020072"/>
    </source>
</evidence>
<dbReference type="Gene3D" id="3.30.70.330">
    <property type="match status" value="1"/>
</dbReference>
<dbReference type="OrthoDB" id="1099063at2759"/>
<dbReference type="SMR" id="A0A6C1DVH4"/>
<protein>
    <recommendedName>
        <fullName evidence="4">RNA annealing protein YRA2</fullName>
    </recommendedName>
</protein>
<evidence type="ECO:0000256" key="6">
    <source>
        <dbReference type="ARBA" id="ARBA00022816"/>
    </source>
</evidence>
<dbReference type="Pfam" id="PF00076">
    <property type="entry name" value="RRM_1"/>
    <property type="match status" value="1"/>
</dbReference>
<feature type="region of interest" description="Disordered" evidence="13">
    <location>
        <begin position="1"/>
        <end position="60"/>
    </location>
</feature>
<dbReference type="SMART" id="SM00360">
    <property type="entry name" value="RRM"/>
    <property type="match status" value="1"/>
</dbReference>
<dbReference type="GO" id="GO:0003677">
    <property type="term" value="F:DNA binding"/>
    <property type="evidence" value="ECO:0007669"/>
    <property type="project" value="UniProtKB-KW"/>
</dbReference>
<evidence type="ECO:0000256" key="1">
    <source>
        <dbReference type="ARBA" id="ARBA00004123"/>
    </source>
</evidence>
<keyword evidence="6" id="KW-0509">mRNA transport</keyword>
<evidence type="ECO:0000256" key="9">
    <source>
        <dbReference type="ARBA" id="ARBA00023125"/>
    </source>
</evidence>
<sequence length="203" mass="23797">MDKAFDEIIGNSHTDSSSNHKVTRYRRRDLRNELGPRLGFAPSDAASRSKDRLYREREEPPLPKRIRISKIPLDVSDYTLDDMIKEFGSPIFSKIFDNKEDRTCIYEFEDPEVLEKIVERYNGHELHNAKIEVEIYQPQRKHSRMNAHNRRKQTAQEQGRGRPGSHYRQRPNRVSKKNKGREKNNTPTSVEALDAELDAYMKG</sequence>
<comment type="subunit">
    <text evidence="3">Associates with mRNPs. Interacts with YRA1.</text>
</comment>